<protein>
    <recommendedName>
        <fullName evidence="3">DUF4352 domain-containing protein</fullName>
    </recommendedName>
</protein>
<gene>
    <name evidence="1" type="ORF">Metlim_0337</name>
</gene>
<dbReference type="RefSeq" id="WP_004076117.1">
    <property type="nucleotide sequence ID" value="NZ_CM001436.1"/>
</dbReference>
<dbReference type="Proteomes" id="UP000005741">
    <property type="component" value="Chromosome"/>
</dbReference>
<evidence type="ECO:0000313" key="2">
    <source>
        <dbReference type="Proteomes" id="UP000005741"/>
    </source>
</evidence>
<organism evidence="1 2">
    <name type="scientific">Methanoplanus limicola DSM 2279</name>
    <dbReference type="NCBI Taxonomy" id="937775"/>
    <lineage>
        <taxon>Archaea</taxon>
        <taxon>Methanobacteriati</taxon>
        <taxon>Methanobacteriota</taxon>
        <taxon>Stenosarchaea group</taxon>
        <taxon>Methanomicrobia</taxon>
        <taxon>Methanomicrobiales</taxon>
        <taxon>Methanomicrobiaceae</taxon>
        <taxon>Methanoplanus</taxon>
    </lineage>
</organism>
<reference evidence="1 2" key="1">
    <citation type="submission" date="2011-10" db="EMBL/GenBank/DDBJ databases">
        <title>The Improved High-Quality Draft genome of Methanoplanus limicola DSM 2279.</title>
        <authorList>
            <consortium name="US DOE Joint Genome Institute (JGI-PGF)"/>
            <person name="Lucas S."/>
            <person name="Copeland A."/>
            <person name="Lapidus A."/>
            <person name="Glavina del Rio T."/>
            <person name="Dalin E."/>
            <person name="Tice H."/>
            <person name="Bruce D."/>
            <person name="Goodwin L."/>
            <person name="Pitluck S."/>
            <person name="Peters L."/>
            <person name="Mikhailova N."/>
            <person name="Lu M."/>
            <person name="Kyrpides N."/>
            <person name="Mavromatis K."/>
            <person name="Ivanova N."/>
            <person name="Markowitz V."/>
            <person name="Cheng J.-F."/>
            <person name="Hugenholtz P."/>
            <person name="Woyke T."/>
            <person name="Wu D."/>
            <person name="Wirth R."/>
            <person name="Brambilla E.-M."/>
            <person name="Klenk H.-P."/>
            <person name="Eisen J.A."/>
        </authorList>
    </citation>
    <scope>NUCLEOTIDE SEQUENCE [LARGE SCALE GENOMIC DNA]</scope>
    <source>
        <strain evidence="1 2">DSM 2279</strain>
    </source>
</reference>
<proteinExistence type="predicted"/>
<evidence type="ECO:0000313" key="1">
    <source>
        <dbReference type="EMBL" id="EHQ34478.1"/>
    </source>
</evidence>
<dbReference type="PROSITE" id="PS51257">
    <property type="entry name" value="PROKAR_LIPOPROTEIN"/>
    <property type="match status" value="1"/>
</dbReference>
<evidence type="ECO:0008006" key="3">
    <source>
        <dbReference type="Google" id="ProtNLM"/>
    </source>
</evidence>
<dbReference type="AlphaFoldDB" id="H1Z102"/>
<name>H1Z102_9EURY</name>
<sequence length="215" mass="24422">MRFIVFLVALVLLFSAGCVSMDTVNDNTPATEAPTPVKITIPTATPTPQATEVPQPVEQFPDAMELKEKYSYGGVEDGRVMSIYNAFTDESYWYHSTPHGYDWEFKPKEGNQFLFIELWVEHNGTKRELGAPPSGNFIVWFEGVPYSSTEEREDAVERVTKPEILEDDYVGGILGRYAKSEGFLIYEVPEELRTDRAYLQVNLGNVYGNPVWKLY</sequence>
<keyword evidence="2" id="KW-1185">Reference proteome</keyword>
<accession>H1Z102</accession>
<dbReference type="HOGENOM" id="CLU_1280811_0_0_2"/>
<dbReference type="InParanoid" id="H1Z102"/>
<dbReference type="EMBL" id="CM001436">
    <property type="protein sequence ID" value="EHQ34478.1"/>
    <property type="molecule type" value="Genomic_DNA"/>
</dbReference>